<dbReference type="EMBL" id="DUTF01000043">
    <property type="protein sequence ID" value="HHY25514.1"/>
    <property type="molecule type" value="Genomic_DNA"/>
</dbReference>
<dbReference type="AlphaFoldDB" id="A0A7C7D3W1"/>
<feature type="domain" description="HTH gntR-type" evidence="4">
    <location>
        <begin position="16"/>
        <end position="84"/>
    </location>
</feature>
<dbReference type="InterPro" id="IPR000524">
    <property type="entry name" value="Tscrpt_reg_HTH_GntR"/>
</dbReference>
<accession>A0A7C7D3W1</accession>
<evidence type="ECO:0000256" key="1">
    <source>
        <dbReference type="ARBA" id="ARBA00023015"/>
    </source>
</evidence>
<proteinExistence type="predicted"/>
<keyword evidence="2" id="KW-0238">DNA-binding</keyword>
<dbReference type="GO" id="GO:0003700">
    <property type="term" value="F:DNA-binding transcription factor activity"/>
    <property type="evidence" value="ECO:0007669"/>
    <property type="project" value="InterPro"/>
</dbReference>
<dbReference type="PANTHER" id="PTHR38445">
    <property type="entry name" value="HTH-TYPE TRANSCRIPTIONAL REPRESSOR YTRA"/>
    <property type="match status" value="1"/>
</dbReference>
<dbReference type="PANTHER" id="PTHR38445:SF10">
    <property type="entry name" value="GNTR-FAMILY TRANSCRIPTIONAL REGULATOR"/>
    <property type="match status" value="1"/>
</dbReference>
<evidence type="ECO:0000256" key="2">
    <source>
        <dbReference type="ARBA" id="ARBA00023125"/>
    </source>
</evidence>
<evidence type="ECO:0000259" key="4">
    <source>
        <dbReference type="PROSITE" id="PS50949"/>
    </source>
</evidence>
<dbReference type="InterPro" id="IPR036390">
    <property type="entry name" value="WH_DNA-bd_sf"/>
</dbReference>
<dbReference type="PROSITE" id="PS50949">
    <property type="entry name" value="HTH_GNTR"/>
    <property type="match status" value="1"/>
</dbReference>
<dbReference type="InterPro" id="IPR036388">
    <property type="entry name" value="WH-like_DNA-bd_sf"/>
</dbReference>
<protein>
    <submittedName>
        <fullName evidence="5">GntR family transcriptional regulator</fullName>
    </submittedName>
</protein>
<keyword evidence="3" id="KW-0804">Transcription</keyword>
<dbReference type="CDD" id="cd07377">
    <property type="entry name" value="WHTH_GntR"/>
    <property type="match status" value="1"/>
</dbReference>
<reference evidence="5 6" key="1">
    <citation type="journal article" date="2020" name="Biotechnol. Biofuels">
        <title>New insights from the biogas microbiome by comprehensive genome-resolved metagenomics of nearly 1600 species originating from multiple anaerobic digesters.</title>
        <authorList>
            <person name="Campanaro S."/>
            <person name="Treu L."/>
            <person name="Rodriguez-R L.M."/>
            <person name="Kovalovszki A."/>
            <person name="Ziels R.M."/>
            <person name="Maus I."/>
            <person name="Zhu X."/>
            <person name="Kougias P.G."/>
            <person name="Basile A."/>
            <person name="Luo G."/>
            <person name="Schluter A."/>
            <person name="Konstantinidis K.T."/>
            <person name="Angelidaki I."/>
        </authorList>
    </citation>
    <scope>NUCLEOTIDE SEQUENCE [LARGE SCALE GENOMIC DNA]</scope>
    <source>
        <strain evidence="5">AS05jafATM_4</strain>
    </source>
</reference>
<evidence type="ECO:0000313" key="5">
    <source>
        <dbReference type="EMBL" id="HHY25514.1"/>
    </source>
</evidence>
<evidence type="ECO:0000313" key="6">
    <source>
        <dbReference type="Proteomes" id="UP000553059"/>
    </source>
</evidence>
<evidence type="ECO:0000256" key="3">
    <source>
        <dbReference type="ARBA" id="ARBA00023163"/>
    </source>
</evidence>
<dbReference type="Pfam" id="PF00392">
    <property type="entry name" value="GntR"/>
    <property type="match status" value="1"/>
</dbReference>
<organism evidence="5 6">
    <name type="scientific">Desulfitobacterium dehalogenans</name>
    <dbReference type="NCBI Taxonomy" id="36854"/>
    <lineage>
        <taxon>Bacteria</taxon>
        <taxon>Bacillati</taxon>
        <taxon>Bacillota</taxon>
        <taxon>Clostridia</taxon>
        <taxon>Eubacteriales</taxon>
        <taxon>Desulfitobacteriaceae</taxon>
        <taxon>Desulfitobacterium</taxon>
    </lineage>
</organism>
<comment type="caution">
    <text evidence="5">The sequence shown here is derived from an EMBL/GenBank/DDBJ whole genome shotgun (WGS) entry which is preliminary data.</text>
</comment>
<name>A0A7C7D3W1_9FIRM</name>
<keyword evidence="1" id="KW-0805">Transcription regulation</keyword>
<dbReference type="GO" id="GO:0003677">
    <property type="term" value="F:DNA binding"/>
    <property type="evidence" value="ECO:0007669"/>
    <property type="project" value="UniProtKB-KW"/>
</dbReference>
<dbReference type="Gene3D" id="1.10.10.10">
    <property type="entry name" value="Winged helix-like DNA-binding domain superfamily/Winged helix DNA-binding domain"/>
    <property type="match status" value="1"/>
</dbReference>
<dbReference type="SUPFAM" id="SSF46785">
    <property type="entry name" value="Winged helix' DNA-binding domain"/>
    <property type="match status" value="1"/>
</dbReference>
<sequence length="135" mass="15505">MILEVRAIILNSDSIKPIYLQIAEWLEAEILKDNLTEDERIYSQYQLAEIFTINPATAAKGLNLLADEGIVYKKRGLGMFVSPHAKSYILQKRKNQILGQMIRDLVDEAVRLGVQKKELLDMIEHAHQKAEEEKE</sequence>
<gene>
    <name evidence="5" type="ORF">GX523_01960</name>
</gene>
<dbReference type="SMART" id="SM00345">
    <property type="entry name" value="HTH_GNTR"/>
    <property type="match status" value="1"/>
</dbReference>
<dbReference type="Proteomes" id="UP000553059">
    <property type="component" value="Unassembled WGS sequence"/>
</dbReference>